<name>A0A918CZQ8_9BACI</name>
<accession>A0A918CZQ8</accession>
<gene>
    <name evidence="5" type="ORF">GCM10007971_08230</name>
</gene>
<evidence type="ECO:0000256" key="2">
    <source>
        <dbReference type="ARBA" id="ARBA00022448"/>
    </source>
</evidence>
<keyword evidence="3 4" id="KW-0732">Signal</keyword>
<feature type="signal peptide" evidence="4">
    <location>
        <begin position="1"/>
        <end position="22"/>
    </location>
</feature>
<dbReference type="GO" id="GO:0030288">
    <property type="term" value="C:outer membrane-bounded periplasmic space"/>
    <property type="evidence" value="ECO:0007669"/>
    <property type="project" value="InterPro"/>
</dbReference>
<dbReference type="PANTHER" id="PTHR33376:SF7">
    <property type="entry name" value="C4-DICARBOXYLATE-BINDING PROTEIN DCTB"/>
    <property type="match status" value="1"/>
</dbReference>
<comment type="similarity">
    <text evidence="1">Belongs to the bacterial solute-binding protein 7 family.</text>
</comment>
<dbReference type="InterPro" id="IPR004682">
    <property type="entry name" value="TRAP_DctP"/>
</dbReference>
<evidence type="ECO:0000256" key="3">
    <source>
        <dbReference type="ARBA" id="ARBA00022729"/>
    </source>
</evidence>
<keyword evidence="6" id="KW-1185">Reference proteome</keyword>
<dbReference type="InterPro" id="IPR038404">
    <property type="entry name" value="TRAP_DctP_sf"/>
</dbReference>
<keyword evidence="2" id="KW-0813">Transport</keyword>
<dbReference type="GO" id="GO:0055085">
    <property type="term" value="P:transmembrane transport"/>
    <property type="evidence" value="ECO:0007669"/>
    <property type="project" value="InterPro"/>
</dbReference>
<dbReference type="AlphaFoldDB" id="A0A918CZQ8"/>
<feature type="chain" id="PRO_5038495432" evidence="4">
    <location>
        <begin position="23"/>
        <end position="336"/>
    </location>
</feature>
<dbReference type="NCBIfam" id="TIGR00787">
    <property type="entry name" value="dctP"/>
    <property type="match status" value="1"/>
</dbReference>
<dbReference type="NCBIfam" id="NF037995">
    <property type="entry name" value="TRAP_S1"/>
    <property type="match status" value="1"/>
</dbReference>
<dbReference type="Proteomes" id="UP000624041">
    <property type="component" value="Unassembled WGS sequence"/>
</dbReference>
<dbReference type="Gene3D" id="3.40.190.170">
    <property type="entry name" value="Bacterial extracellular solute-binding protein, family 7"/>
    <property type="match status" value="1"/>
</dbReference>
<comment type="caution">
    <text evidence="5">The sequence shown here is derived from an EMBL/GenBank/DDBJ whole genome shotgun (WGS) entry which is preliminary data.</text>
</comment>
<dbReference type="InterPro" id="IPR018389">
    <property type="entry name" value="DctP_fam"/>
</dbReference>
<dbReference type="RefSeq" id="WP_188856141.1">
    <property type="nucleotide sequence ID" value="NZ_BMOS01000004.1"/>
</dbReference>
<evidence type="ECO:0000256" key="4">
    <source>
        <dbReference type="SAM" id="SignalP"/>
    </source>
</evidence>
<reference evidence="5" key="2">
    <citation type="submission" date="2020-09" db="EMBL/GenBank/DDBJ databases">
        <authorList>
            <person name="Sun Q."/>
            <person name="Ohkuma M."/>
        </authorList>
    </citation>
    <scope>NUCLEOTIDE SEQUENCE</scope>
    <source>
        <strain evidence="5">JCM 17251</strain>
    </source>
</reference>
<dbReference type="EMBL" id="BMOS01000004">
    <property type="protein sequence ID" value="GGN52537.1"/>
    <property type="molecule type" value="Genomic_DNA"/>
</dbReference>
<protein>
    <submittedName>
        <fullName evidence="5">Exported protein</fullName>
    </submittedName>
</protein>
<evidence type="ECO:0000313" key="5">
    <source>
        <dbReference type="EMBL" id="GGN52537.1"/>
    </source>
</evidence>
<proteinExistence type="inferred from homology"/>
<dbReference type="PIRSF" id="PIRSF006470">
    <property type="entry name" value="DctB"/>
    <property type="match status" value="1"/>
</dbReference>
<dbReference type="PANTHER" id="PTHR33376">
    <property type="match status" value="1"/>
</dbReference>
<organism evidence="5 6">
    <name type="scientific">Oceanobacillus indicireducens</name>
    <dbReference type="NCBI Taxonomy" id="1004261"/>
    <lineage>
        <taxon>Bacteria</taxon>
        <taxon>Bacillati</taxon>
        <taxon>Bacillota</taxon>
        <taxon>Bacilli</taxon>
        <taxon>Bacillales</taxon>
        <taxon>Bacillaceae</taxon>
        <taxon>Oceanobacillus</taxon>
    </lineage>
</organism>
<evidence type="ECO:0000313" key="6">
    <source>
        <dbReference type="Proteomes" id="UP000624041"/>
    </source>
</evidence>
<reference evidence="5" key="1">
    <citation type="journal article" date="2014" name="Int. J. Syst. Evol. Microbiol.">
        <title>Complete genome sequence of Corynebacterium casei LMG S-19264T (=DSM 44701T), isolated from a smear-ripened cheese.</title>
        <authorList>
            <consortium name="US DOE Joint Genome Institute (JGI-PGF)"/>
            <person name="Walter F."/>
            <person name="Albersmeier A."/>
            <person name="Kalinowski J."/>
            <person name="Ruckert C."/>
        </authorList>
    </citation>
    <scope>NUCLEOTIDE SEQUENCE</scope>
    <source>
        <strain evidence="5">JCM 17251</strain>
    </source>
</reference>
<sequence length="336" mass="37784">MSNKWKVSFFAVLLVFVLAACSDTDGGGGSADSVTLQLGHALTEGTPASDLLEEMATEVEEQTEGRVTFDIYPNSQLGSETEMLEQVQLGSMEAAAIMVGSMQALDTRMAIEDLPYMWKDIEHAREAYKGAFGDYLADIMAEQDMTKIGYLEWGYRHITNNRGPIVEPEDLEGLNIRVAETKLRVDAFEQLGALPTVMAFSEVYGALQQGAIDAQENPLANTLLPKFYEVQDYLSLTGHFYNTIMLIVSTDVWDSISEEDQEIILAETERIQDEVTVMNDEQEETYIQELIDNGMQVNDDVNTDAFREAMMPVYDKWEKEVFGEEMMDIYREASGW</sequence>
<evidence type="ECO:0000256" key="1">
    <source>
        <dbReference type="ARBA" id="ARBA00009023"/>
    </source>
</evidence>
<dbReference type="PROSITE" id="PS51257">
    <property type="entry name" value="PROKAR_LIPOPROTEIN"/>
    <property type="match status" value="1"/>
</dbReference>
<dbReference type="Pfam" id="PF03480">
    <property type="entry name" value="DctP"/>
    <property type="match status" value="1"/>
</dbReference>